<comment type="caution">
    <text evidence="2">The sequence shown here is derived from an EMBL/GenBank/DDBJ whole genome shotgun (WGS) entry which is preliminary data.</text>
</comment>
<reference evidence="2" key="1">
    <citation type="journal article" date="2014" name="Front. Microbiol.">
        <title>High frequency of phylogenetically diverse reductive dehalogenase-homologous genes in deep subseafloor sedimentary metagenomes.</title>
        <authorList>
            <person name="Kawai M."/>
            <person name="Futagami T."/>
            <person name="Toyoda A."/>
            <person name="Takaki Y."/>
            <person name="Nishi S."/>
            <person name="Hori S."/>
            <person name="Arai W."/>
            <person name="Tsubouchi T."/>
            <person name="Morono Y."/>
            <person name="Uchiyama I."/>
            <person name="Ito T."/>
            <person name="Fujiyama A."/>
            <person name="Inagaki F."/>
            <person name="Takami H."/>
        </authorList>
    </citation>
    <scope>NUCLEOTIDE SEQUENCE</scope>
    <source>
        <strain evidence="2">Expedition CK06-06</strain>
    </source>
</reference>
<feature type="non-terminal residue" evidence="2">
    <location>
        <position position="1"/>
    </location>
</feature>
<dbReference type="AlphaFoldDB" id="X1BLL6"/>
<dbReference type="EMBL" id="BART01015251">
    <property type="protein sequence ID" value="GAG82072.1"/>
    <property type="molecule type" value="Genomic_DNA"/>
</dbReference>
<evidence type="ECO:0000313" key="2">
    <source>
        <dbReference type="EMBL" id="GAG82072.1"/>
    </source>
</evidence>
<keyword evidence="1" id="KW-1133">Transmembrane helix</keyword>
<feature type="transmembrane region" description="Helical" evidence="1">
    <location>
        <begin position="35"/>
        <end position="52"/>
    </location>
</feature>
<organism evidence="2">
    <name type="scientific">marine sediment metagenome</name>
    <dbReference type="NCBI Taxonomy" id="412755"/>
    <lineage>
        <taxon>unclassified sequences</taxon>
        <taxon>metagenomes</taxon>
        <taxon>ecological metagenomes</taxon>
    </lineage>
</organism>
<keyword evidence="1" id="KW-0472">Membrane</keyword>
<proteinExistence type="predicted"/>
<accession>X1BLL6</accession>
<sequence length="80" mass="9486">GLTLLKSGEPLKSIKNNLNNYLNSLGVNKKLVEETFYIMLILFLIEVKIYNFDKYLHKIKEMLEILPLFEEERVLIEIEE</sequence>
<gene>
    <name evidence="2" type="ORF">S01H4_29668</name>
</gene>
<name>X1BLL6_9ZZZZ</name>
<evidence type="ECO:0000256" key="1">
    <source>
        <dbReference type="SAM" id="Phobius"/>
    </source>
</evidence>
<keyword evidence="1" id="KW-0812">Transmembrane</keyword>
<protein>
    <submittedName>
        <fullName evidence="2">Uncharacterized protein</fullName>
    </submittedName>
</protein>